<keyword evidence="2" id="KW-0808">Transferase</keyword>
<dbReference type="EMBL" id="AP014924">
    <property type="protein sequence ID" value="BAS29443.1"/>
    <property type="molecule type" value="Genomic_DNA"/>
</dbReference>
<keyword evidence="3" id="KW-1185">Reference proteome</keyword>
<dbReference type="Pfam" id="PF21948">
    <property type="entry name" value="LplA-B_cat"/>
    <property type="match status" value="1"/>
</dbReference>
<dbReference type="Gene3D" id="3.30.930.10">
    <property type="entry name" value="Bira Bifunctional Protein, Domain 2"/>
    <property type="match status" value="1"/>
</dbReference>
<dbReference type="InterPro" id="IPR045864">
    <property type="entry name" value="aa-tRNA-synth_II/BPL/LPL"/>
</dbReference>
<gene>
    <name evidence="2" type="ORF">LIP_3635</name>
</gene>
<accession>A0A0K2SQN4</accession>
<evidence type="ECO:0000259" key="1">
    <source>
        <dbReference type="PROSITE" id="PS51733"/>
    </source>
</evidence>
<dbReference type="PROSITE" id="PS51733">
    <property type="entry name" value="BPL_LPL_CATALYTIC"/>
    <property type="match status" value="1"/>
</dbReference>
<protein>
    <submittedName>
        <fullName evidence="2">Octanoyltransferase</fullName>
    </submittedName>
</protein>
<reference evidence="3" key="2">
    <citation type="journal article" date="2016" name="Int. J. Syst. Evol. Microbiol.">
        <title>Complete genome sequence and cell structure of Limnochorda pilosa, a Gram-negative spore-former within the phylum Firmicutes.</title>
        <authorList>
            <person name="Watanabe M."/>
            <person name="Kojima H."/>
            <person name="Fukui M."/>
        </authorList>
    </citation>
    <scope>NUCLEOTIDE SEQUENCE [LARGE SCALE GENOMIC DNA]</scope>
    <source>
        <strain evidence="3">HC45</strain>
    </source>
</reference>
<dbReference type="GO" id="GO:0009249">
    <property type="term" value="P:protein lipoylation"/>
    <property type="evidence" value="ECO:0007669"/>
    <property type="project" value="UniProtKB-ARBA"/>
</dbReference>
<sequence length="295" mass="31714">MAALSPAWNMAVDEAILREAGAGRSVPTLRFYRWDPPTLSLGRFQQAWGHVDLEACRRRRIGLVRRPTGGRAVLHDHEVTYAVVLPEVVGLPASVTEAYRLLSQGLAEGLRILGVEPQFLRPLPRNAKAAAPVAGEQGAAAAGAEGRGAAQDLSALCFEAPSWYELAAEGKKLVGSAQLRRHGGVLQHGSLLLHLDRALAAELLGGGGRSEGVLQSAASLDEALGRPVSFEEAADALKQGFGRALGWQVTPAALTPREERLARWLAEHKYGSDGWNLDRVEPEEPPWFQEVGDHA</sequence>
<dbReference type="InterPro" id="IPR050664">
    <property type="entry name" value="Octanoyltrans_LipM/LipL"/>
</dbReference>
<dbReference type="CDD" id="cd16443">
    <property type="entry name" value="LplA"/>
    <property type="match status" value="1"/>
</dbReference>
<feature type="domain" description="BPL/LPL catalytic" evidence="1">
    <location>
        <begin position="23"/>
        <end position="249"/>
    </location>
</feature>
<dbReference type="SUPFAM" id="SSF55681">
    <property type="entry name" value="Class II aaRS and biotin synthetases"/>
    <property type="match status" value="1"/>
</dbReference>
<evidence type="ECO:0000313" key="2">
    <source>
        <dbReference type="EMBL" id="BAS29443.1"/>
    </source>
</evidence>
<dbReference type="STRING" id="1555112.LIP_3635"/>
<dbReference type="GO" id="GO:0140096">
    <property type="term" value="F:catalytic activity, acting on a protein"/>
    <property type="evidence" value="ECO:0007669"/>
    <property type="project" value="UniProtKB-ARBA"/>
</dbReference>
<dbReference type="PANTHER" id="PTHR43679">
    <property type="entry name" value="OCTANOYLTRANSFERASE LIPM-RELATED"/>
    <property type="match status" value="1"/>
</dbReference>
<dbReference type="InterPro" id="IPR004143">
    <property type="entry name" value="BPL_LPL_catalytic"/>
</dbReference>
<reference evidence="3" key="1">
    <citation type="submission" date="2015-07" db="EMBL/GenBank/DDBJ databases">
        <title>Complete genome sequence and phylogenetic analysis of Limnochorda pilosa.</title>
        <authorList>
            <person name="Watanabe M."/>
            <person name="Kojima H."/>
            <person name="Fukui M."/>
        </authorList>
    </citation>
    <scope>NUCLEOTIDE SEQUENCE [LARGE SCALE GENOMIC DNA]</scope>
    <source>
        <strain evidence="3">HC45</strain>
    </source>
</reference>
<dbReference type="PANTHER" id="PTHR43679:SF2">
    <property type="entry name" value="OCTANOYL-[GCVH]:PROTEIN N-OCTANOYLTRANSFERASE"/>
    <property type="match status" value="1"/>
</dbReference>
<organism evidence="2 3">
    <name type="scientific">Limnochorda pilosa</name>
    <dbReference type="NCBI Taxonomy" id="1555112"/>
    <lineage>
        <taxon>Bacteria</taxon>
        <taxon>Bacillati</taxon>
        <taxon>Bacillota</taxon>
        <taxon>Limnochordia</taxon>
        <taxon>Limnochordales</taxon>
        <taxon>Limnochordaceae</taxon>
        <taxon>Limnochorda</taxon>
    </lineage>
</organism>
<proteinExistence type="predicted"/>
<evidence type="ECO:0000313" key="3">
    <source>
        <dbReference type="Proteomes" id="UP000065807"/>
    </source>
</evidence>
<name>A0A0K2SQN4_LIMPI</name>
<dbReference type="Proteomes" id="UP000065807">
    <property type="component" value="Chromosome"/>
</dbReference>
<dbReference type="OrthoDB" id="9774653at2"/>
<dbReference type="KEGG" id="lpil:LIP_3635"/>
<dbReference type="AlphaFoldDB" id="A0A0K2SQN4"/>
<dbReference type="PATRIC" id="fig|1555112.3.peg.3670"/>
<dbReference type="GO" id="GO:0016740">
    <property type="term" value="F:transferase activity"/>
    <property type="evidence" value="ECO:0007669"/>
    <property type="project" value="UniProtKB-KW"/>
</dbReference>